<comment type="similarity">
    <text evidence="9">Belongs to the binding-protein-dependent transport system permease family. LivHM subfamily.</text>
</comment>
<feature type="transmembrane region" description="Helical" evidence="10">
    <location>
        <begin position="263"/>
        <end position="280"/>
    </location>
</feature>
<keyword evidence="7 10" id="KW-1133">Transmembrane helix</keyword>
<accession>A0A4R3VGH6</accession>
<evidence type="ECO:0000313" key="12">
    <source>
        <dbReference type="Proteomes" id="UP000294692"/>
    </source>
</evidence>
<feature type="transmembrane region" description="Helical" evidence="10">
    <location>
        <begin position="137"/>
        <end position="162"/>
    </location>
</feature>
<evidence type="ECO:0000256" key="9">
    <source>
        <dbReference type="ARBA" id="ARBA00037998"/>
    </source>
</evidence>
<dbReference type="InterPro" id="IPR001851">
    <property type="entry name" value="ABC_transp_permease"/>
</dbReference>
<keyword evidence="4" id="KW-0997">Cell inner membrane</keyword>
<evidence type="ECO:0000256" key="3">
    <source>
        <dbReference type="ARBA" id="ARBA00022475"/>
    </source>
</evidence>
<evidence type="ECO:0000256" key="8">
    <source>
        <dbReference type="ARBA" id="ARBA00023136"/>
    </source>
</evidence>
<dbReference type="PANTHER" id="PTHR11795:SF371">
    <property type="entry name" value="HIGH-AFFINITY BRANCHED-CHAIN AMINO ACID TRANSPORT SYSTEM PERMEASE PROTEIN LIVH"/>
    <property type="match status" value="1"/>
</dbReference>
<dbReference type="AlphaFoldDB" id="A0A4R3VGH6"/>
<evidence type="ECO:0000256" key="1">
    <source>
        <dbReference type="ARBA" id="ARBA00004651"/>
    </source>
</evidence>
<feature type="transmembrane region" description="Helical" evidence="10">
    <location>
        <begin position="189"/>
        <end position="210"/>
    </location>
</feature>
<protein>
    <submittedName>
        <fullName evidence="11">Amino acid/amide ABC transporter membrane protein 1 (HAAT family)</fullName>
    </submittedName>
</protein>
<dbReference type="RefSeq" id="WP_243650698.1">
    <property type="nucleotide sequence ID" value="NZ_JBEBWM010000095.1"/>
</dbReference>
<dbReference type="GO" id="GO:0015192">
    <property type="term" value="F:L-phenylalanine transmembrane transporter activity"/>
    <property type="evidence" value="ECO:0007669"/>
    <property type="project" value="TreeGrafter"/>
</dbReference>
<dbReference type="CDD" id="cd06582">
    <property type="entry name" value="TM_PBP1_LivH_like"/>
    <property type="match status" value="1"/>
</dbReference>
<dbReference type="Pfam" id="PF02653">
    <property type="entry name" value="BPD_transp_2"/>
    <property type="match status" value="1"/>
</dbReference>
<keyword evidence="12" id="KW-1185">Reference proteome</keyword>
<feature type="transmembrane region" description="Helical" evidence="10">
    <location>
        <begin position="98"/>
        <end position="117"/>
    </location>
</feature>
<evidence type="ECO:0000256" key="5">
    <source>
        <dbReference type="ARBA" id="ARBA00022692"/>
    </source>
</evidence>
<keyword evidence="6" id="KW-0029">Amino-acid transport</keyword>
<keyword evidence="5 10" id="KW-0812">Transmembrane</keyword>
<keyword evidence="2" id="KW-0813">Transport</keyword>
<proteinExistence type="inferred from homology"/>
<evidence type="ECO:0000256" key="6">
    <source>
        <dbReference type="ARBA" id="ARBA00022970"/>
    </source>
</evidence>
<dbReference type="GO" id="GO:0015808">
    <property type="term" value="P:L-alanine transport"/>
    <property type="evidence" value="ECO:0007669"/>
    <property type="project" value="TreeGrafter"/>
</dbReference>
<reference evidence="11 12" key="1">
    <citation type="submission" date="2019-03" db="EMBL/GenBank/DDBJ databases">
        <title>Genomic Encyclopedia of Type Strains, Phase IV (KMG-IV): sequencing the most valuable type-strain genomes for metagenomic binning, comparative biology and taxonomic classification.</title>
        <authorList>
            <person name="Goeker M."/>
        </authorList>
    </citation>
    <scope>NUCLEOTIDE SEQUENCE [LARGE SCALE GENOMIC DNA]</scope>
    <source>
        <strain evidence="11 12">DSM 100048</strain>
    </source>
</reference>
<sequence length="291" mass="30448">MTFISLLNYSLNGLVEGLLIALPALALTLVMGVARFANAATGDYMTVSAYGAVAAQKAIAASASAAMLGALAIGIAVSVLAGWLVFRLLRGRPFVTSLVASIGVALLTRSVLTYFVGHDPQTIEIPLMRAWNYWGIRILPTDIAVAAIALLAMALVFGILYLTPLGREMRAVADNPDLARASGIRANRVWITLWVIVGVLCAFGGVLYGAKAVVVPELGWELLIPAFAAMVAGGVGNPVGAVLAGVLLGVIQELSVPFVGPSYKIAMSFLVLLIVLLFRPRGLFGVSVSTR</sequence>
<dbReference type="PANTHER" id="PTHR11795">
    <property type="entry name" value="BRANCHED-CHAIN AMINO ACID TRANSPORT SYSTEM PERMEASE PROTEIN LIVH"/>
    <property type="match status" value="1"/>
</dbReference>
<dbReference type="GO" id="GO:0042941">
    <property type="term" value="P:D-alanine transmembrane transport"/>
    <property type="evidence" value="ECO:0007669"/>
    <property type="project" value="TreeGrafter"/>
</dbReference>
<keyword evidence="8 10" id="KW-0472">Membrane</keyword>
<keyword evidence="3" id="KW-1003">Cell membrane</keyword>
<comment type="caution">
    <text evidence="11">The sequence shown here is derived from an EMBL/GenBank/DDBJ whole genome shotgun (WGS) entry which is preliminary data.</text>
</comment>
<name>A0A4R3VGH6_9BURK</name>
<dbReference type="GO" id="GO:1903806">
    <property type="term" value="P:L-isoleucine import across plasma membrane"/>
    <property type="evidence" value="ECO:0007669"/>
    <property type="project" value="TreeGrafter"/>
</dbReference>
<comment type="subcellular location">
    <subcellularLocation>
        <location evidence="1">Cell membrane</location>
        <topology evidence="1">Multi-pass membrane protein</topology>
    </subcellularLocation>
</comment>
<evidence type="ECO:0000256" key="7">
    <source>
        <dbReference type="ARBA" id="ARBA00022989"/>
    </source>
</evidence>
<feature type="transmembrane region" description="Helical" evidence="10">
    <location>
        <begin position="63"/>
        <end position="86"/>
    </location>
</feature>
<dbReference type="GO" id="GO:0015190">
    <property type="term" value="F:L-leucine transmembrane transporter activity"/>
    <property type="evidence" value="ECO:0007669"/>
    <property type="project" value="TreeGrafter"/>
</dbReference>
<feature type="transmembrane region" description="Helical" evidence="10">
    <location>
        <begin position="222"/>
        <end position="251"/>
    </location>
</feature>
<dbReference type="InterPro" id="IPR052157">
    <property type="entry name" value="BCAA_transport_permease"/>
</dbReference>
<dbReference type="GO" id="GO:0015188">
    <property type="term" value="F:L-isoleucine transmembrane transporter activity"/>
    <property type="evidence" value="ECO:0007669"/>
    <property type="project" value="TreeGrafter"/>
</dbReference>
<dbReference type="EMBL" id="SMBX01000001">
    <property type="protein sequence ID" value="TCV02912.1"/>
    <property type="molecule type" value="Genomic_DNA"/>
</dbReference>
<evidence type="ECO:0000256" key="4">
    <source>
        <dbReference type="ARBA" id="ARBA00022519"/>
    </source>
</evidence>
<dbReference type="Proteomes" id="UP000294692">
    <property type="component" value="Unassembled WGS sequence"/>
</dbReference>
<dbReference type="GO" id="GO:0005886">
    <property type="term" value="C:plasma membrane"/>
    <property type="evidence" value="ECO:0007669"/>
    <property type="project" value="UniProtKB-SubCell"/>
</dbReference>
<evidence type="ECO:0000256" key="2">
    <source>
        <dbReference type="ARBA" id="ARBA00022448"/>
    </source>
</evidence>
<organism evidence="11 12">
    <name type="scientific">Paracandidimonas soli</name>
    <dbReference type="NCBI Taxonomy" id="1917182"/>
    <lineage>
        <taxon>Bacteria</taxon>
        <taxon>Pseudomonadati</taxon>
        <taxon>Pseudomonadota</taxon>
        <taxon>Betaproteobacteria</taxon>
        <taxon>Burkholderiales</taxon>
        <taxon>Alcaligenaceae</taxon>
        <taxon>Paracandidimonas</taxon>
    </lineage>
</organism>
<gene>
    <name evidence="11" type="ORF">EV686_101370</name>
</gene>
<dbReference type="GO" id="GO:0005304">
    <property type="term" value="F:L-valine transmembrane transporter activity"/>
    <property type="evidence" value="ECO:0007669"/>
    <property type="project" value="TreeGrafter"/>
</dbReference>
<evidence type="ECO:0000256" key="10">
    <source>
        <dbReference type="SAM" id="Phobius"/>
    </source>
</evidence>
<evidence type="ECO:0000313" key="11">
    <source>
        <dbReference type="EMBL" id="TCV02912.1"/>
    </source>
</evidence>